<comment type="caution">
    <text evidence="1">The sequence shown here is derived from an EMBL/GenBank/DDBJ whole genome shotgun (WGS) entry which is preliminary data.</text>
</comment>
<accession>A0A498HUE7</accession>
<protein>
    <submittedName>
        <fullName evidence="1">Uncharacterized protein</fullName>
    </submittedName>
</protein>
<gene>
    <name evidence="1" type="ORF">DVH24_016706</name>
</gene>
<dbReference type="Proteomes" id="UP000290289">
    <property type="component" value="Chromosome 15"/>
</dbReference>
<proteinExistence type="predicted"/>
<dbReference type="EMBL" id="RDQH01000341">
    <property type="protein sequence ID" value="RXH73884.1"/>
    <property type="molecule type" value="Genomic_DNA"/>
</dbReference>
<evidence type="ECO:0000313" key="1">
    <source>
        <dbReference type="EMBL" id="RXH73884.1"/>
    </source>
</evidence>
<sequence length="94" mass="10462">MKNQQTDSSNLNAEAQRTEISKNLVARRVENANGKASKRGGAEVLSMSKEVSARRLRVMQQLGLIAPLGSSFHKKWTNLSLLLEEVMLDFKFGT</sequence>
<organism evidence="1 2">
    <name type="scientific">Malus domestica</name>
    <name type="common">Apple</name>
    <name type="synonym">Pyrus malus</name>
    <dbReference type="NCBI Taxonomy" id="3750"/>
    <lineage>
        <taxon>Eukaryota</taxon>
        <taxon>Viridiplantae</taxon>
        <taxon>Streptophyta</taxon>
        <taxon>Embryophyta</taxon>
        <taxon>Tracheophyta</taxon>
        <taxon>Spermatophyta</taxon>
        <taxon>Magnoliopsida</taxon>
        <taxon>eudicotyledons</taxon>
        <taxon>Gunneridae</taxon>
        <taxon>Pentapetalae</taxon>
        <taxon>rosids</taxon>
        <taxon>fabids</taxon>
        <taxon>Rosales</taxon>
        <taxon>Rosaceae</taxon>
        <taxon>Amygdaloideae</taxon>
        <taxon>Maleae</taxon>
        <taxon>Malus</taxon>
    </lineage>
</organism>
<evidence type="ECO:0000313" key="2">
    <source>
        <dbReference type="Proteomes" id="UP000290289"/>
    </source>
</evidence>
<reference evidence="1 2" key="1">
    <citation type="submission" date="2018-10" db="EMBL/GenBank/DDBJ databases">
        <title>A high-quality apple genome assembly.</title>
        <authorList>
            <person name="Hu J."/>
        </authorList>
    </citation>
    <scope>NUCLEOTIDE SEQUENCE [LARGE SCALE GENOMIC DNA]</scope>
    <source>
        <strain evidence="2">cv. HFTH1</strain>
        <tissue evidence="1">Young leaf</tissue>
    </source>
</reference>
<keyword evidence="2" id="KW-1185">Reference proteome</keyword>
<dbReference type="AlphaFoldDB" id="A0A498HUE7"/>
<name>A0A498HUE7_MALDO</name>